<feature type="compositionally biased region" description="Basic and acidic residues" evidence="2">
    <location>
        <begin position="426"/>
        <end position="440"/>
    </location>
</feature>
<keyword evidence="5" id="KW-1185">Reference proteome</keyword>
<dbReference type="PANTHER" id="PTHR46481:SF7">
    <property type="entry name" value="ZINC FINGER BED DOMAIN-CONTAINING PROTEIN RICESLEEPER 2-LIKE"/>
    <property type="match status" value="1"/>
</dbReference>
<organism evidence="4 5">
    <name type="scientific">Chenopodium quinoa</name>
    <name type="common">Quinoa</name>
    <dbReference type="NCBI Taxonomy" id="63459"/>
    <lineage>
        <taxon>Eukaryota</taxon>
        <taxon>Viridiplantae</taxon>
        <taxon>Streptophyta</taxon>
        <taxon>Embryophyta</taxon>
        <taxon>Tracheophyta</taxon>
        <taxon>Spermatophyta</taxon>
        <taxon>Magnoliopsida</taxon>
        <taxon>eudicotyledons</taxon>
        <taxon>Gunneridae</taxon>
        <taxon>Pentapetalae</taxon>
        <taxon>Caryophyllales</taxon>
        <taxon>Chenopodiaceae</taxon>
        <taxon>Chenopodioideae</taxon>
        <taxon>Atripliceae</taxon>
        <taxon>Chenopodium</taxon>
    </lineage>
</organism>
<dbReference type="AlphaFoldDB" id="A0A803MJ07"/>
<reference evidence="4" key="1">
    <citation type="journal article" date="2017" name="Nature">
        <title>The genome of Chenopodium quinoa.</title>
        <authorList>
            <person name="Jarvis D.E."/>
            <person name="Ho Y.S."/>
            <person name="Lightfoot D.J."/>
            <person name="Schmoeckel S.M."/>
            <person name="Li B."/>
            <person name="Borm T.J.A."/>
            <person name="Ohyanagi H."/>
            <person name="Mineta K."/>
            <person name="Michell C.T."/>
            <person name="Saber N."/>
            <person name="Kharbatia N.M."/>
            <person name="Rupper R.R."/>
            <person name="Sharp A.R."/>
            <person name="Dally N."/>
            <person name="Boughton B.A."/>
            <person name="Woo Y.H."/>
            <person name="Gao G."/>
            <person name="Schijlen E.G.W.M."/>
            <person name="Guo X."/>
            <person name="Momin A.A."/>
            <person name="Negrao S."/>
            <person name="Al-Babili S."/>
            <person name="Gehring C."/>
            <person name="Roessner U."/>
            <person name="Jung C."/>
            <person name="Murphy K."/>
            <person name="Arold S.T."/>
            <person name="Gojobori T."/>
            <person name="van der Linden C.G."/>
            <person name="van Loo E.N."/>
            <person name="Jellen E.N."/>
            <person name="Maughan P.J."/>
            <person name="Tester M."/>
        </authorList>
    </citation>
    <scope>NUCLEOTIDE SEQUENCE [LARGE SCALE GENOMIC DNA]</scope>
    <source>
        <strain evidence="4">cv. PI 614886</strain>
    </source>
</reference>
<dbReference type="SUPFAM" id="SSF57667">
    <property type="entry name" value="beta-beta-alpha zinc fingers"/>
    <property type="match status" value="1"/>
</dbReference>
<dbReference type="Pfam" id="PF14372">
    <property type="entry name" value="hAT-like_RNase-H"/>
    <property type="match status" value="1"/>
</dbReference>
<evidence type="ECO:0000256" key="2">
    <source>
        <dbReference type="SAM" id="MobiDB-lite"/>
    </source>
</evidence>
<dbReference type="SMART" id="SM00614">
    <property type="entry name" value="ZnF_BED"/>
    <property type="match status" value="1"/>
</dbReference>
<sequence>MKEHFEVWEHFVKEDLPSGRHAICKYCGMSYKCGAKKNGTSVLWAHNSRCRKYPFNTPKDSKQSILSFKSAKVPSGSTTELTYHKFDAGSIRKALSFMVIVDELPFKFVEGIGFRHFCGVMEPRFNVPSRITVAKDCFETYLTEKRKLKNVLKSHKGDDIGKEIEKCLLDWGLENVMCITVDNASSNDTAIGYMRRKINGWKTGVLKGRFLHMRCVAHIVNLVVFDGLKTVNESVQRVRHAFRFIKQSLVRLQRFKKCVLHEKINTKKGLCLDVPTRWNSTYLMLNAAIELEDAFERYSEEDPQYVVDLNERDGKDSPDSDDWNNVRRLSEFLQAFYDLTLLVSRSLYVTSNLMKEKYEKYWGDPEKINFLIFIVVVLDPRYNKLDYVEWMIIEIYDSIVASKLVDNVKEALNALYEEYRVSSANDVDREEVSSSKDEKTPLSPKHKKIEVLKS</sequence>
<dbReference type="InterPro" id="IPR036236">
    <property type="entry name" value="Znf_C2H2_sf"/>
</dbReference>
<accession>A0A803MJ07</accession>
<evidence type="ECO:0000313" key="4">
    <source>
        <dbReference type="EnsemblPlants" id="AUR62030253-RA:cds"/>
    </source>
</evidence>
<dbReference type="PANTHER" id="PTHR46481">
    <property type="entry name" value="ZINC FINGER BED DOMAIN-CONTAINING PROTEIN 4"/>
    <property type="match status" value="1"/>
</dbReference>
<dbReference type="Gramene" id="AUR62030253-RA">
    <property type="protein sequence ID" value="AUR62030253-RA:cds"/>
    <property type="gene ID" value="AUR62030253"/>
</dbReference>
<proteinExistence type="predicted"/>
<name>A0A803MJ07_CHEQI</name>
<keyword evidence="1" id="KW-0238">DNA-binding</keyword>
<dbReference type="SUPFAM" id="SSF140996">
    <property type="entry name" value="Hermes dimerisation domain"/>
    <property type="match status" value="1"/>
</dbReference>
<evidence type="ECO:0000313" key="5">
    <source>
        <dbReference type="Proteomes" id="UP000596660"/>
    </source>
</evidence>
<dbReference type="InterPro" id="IPR052035">
    <property type="entry name" value="ZnF_BED_domain_contain"/>
</dbReference>
<protein>
    <recommendedName>
        <fullName evidence="3">hAT-like transposase RNase-H fold domain-containing protein</fullName>
    </recommendedName>
</protein>
<reference evidence="4" key="2">
    <citation type="submission" date="2021-03" db="UniProtKB">
        <authorList>
            <consortium name="EnsemblPlants"/>
        </authorList>
    </citation>
    <scope>IDENTIFICATION</scope>
</reference>
<dbReference type="SUPFAM" id="SSF53098">
    <property type="entry name" value="Ribonuclease H-like"/>
    <property type="match status" value="1"/>
</dbReference>
<feature type="region of interest" description="Disordered" evidence="2">
    <location>
        <begin position="423"/>
        <end position="454"/>
    </location>
</feature>
<evidence type="ECO:0000256" key="1">
    <source>
        <dbReference type="ARBA" id="ARBA00023125"/>
    </source>
</evidence>
<dbReference type="EnsemblPlants" id="AUR62030253-RA">
    <property type="protein sequence ID" value="AUR62030253-RA:cds"/>
    <property type="gene ID" value="AUR62030253"/>
</dbReference>
<dbReference type="Proteomes" id="UP000596660">
    <property type="component" value="Unplaced"/>
</dbReference>
<dbReference type="InterPro" id="IPR025525">
    <property type="entry name" value="hAT-like_transposase_RNase-H"/>
</dbReference>
<feature type="domain" description="hAT-like transposase RNase-H fold" evidence="3">
    <location>
        <begin position="352"/>
        <end position="419"/>
    </location>
</feature>
<evidence type="ECO:0000259" key="3">
    <source>
        <dbReference type="Pfam" id="PF14372"/>
    </source>
</evidence>
<dbReference type="GO" id="GO:0003677">
    <property type="term" value="F:DNA binding"/>
    <property type="evidence" value="ECO:0007669"/>
    <property type="project" value="UniProtKB-KW"/>
</dbReference>
<dbReference type="OMA" id="HINHKCR"/>
<dbReference type="InterPro" id="IPR012337">
    <property type="entry name" value="RNaseH-like_sf"/>
</dbReference>